<organism evidence="2 3">
    <name type="scientific">Dibothriocephalus latus</name>
    <name type="common">Fish tapeworm</name>
    <name type="synonym">Diphyllobothrium latum</name>
    <dbReference type="NCBI Taxonomy" id="60516"/>
    <lineage>
        <taxon>Eukaryota</taxon>
        <taxon>Metazoa</taxon>
        <taxon>Spiralia</taxon>
        <taxon>Lophotrochozoa</taxon>
        <taxon>Platyhelminthes</taxon>
        <taxon>Cestoda</taxon>
        <taxon>Eucestoda</taxon>
        <taxon>Diphyllobothriidea</taxon>
        <taxon>Diphyllobothriidae</taxon>
        <taxon>Dibothriocephalus</taxon>
    </lineage>
</organism>
<keyword evidence="3" id="KW-1185">Reference proteome</keyword>
<sequence length="106" mass="11825">MAELQNQPIFPKSLKHTSLQIEAIPPSTTPGINLCDVSRGASRPVVPSGTRQDVYAASHNLAQPGIRTTQRPVSERFFWGSMNTNIRQWTRSWLACQKAKVGRHTI</sequence>
<name>A0A3P6S226_DIBLA</name>
<protein>
    <recommendedName>
        <fullName evidence="1">Integrase zinc-binding domain-containing protein</fullName>
    </recommendedName>
</protein>
<evidence type="ECO:0000313" key="2">
    <source>
        <dbReference type="EMBL" id="VDK49351.1"/>
    </source>
</evidence>
<reference evidence="2 3" key="1">
    <citation type="submission" date="2018-11" db="EMBL/GenBank/DDBJ databases">
        <authorList>
            <consortium name="Pathogen Informatics"/>
        </authorList>
    </citation>
    <scope>NUCLEOTIDE SEQUENCE [LARGE SCALE GENOMIC DNA]</scope>
</reference>
<feature type="domain" description="Integrase zinc-binding" evidence="1">
    <location>
        <begin position="46"/>
        <end position="100"/>
    </location>
</feature>
<feature type="non-terminal residue" evidence="2">
    <location>
        <position position="106"/>
    </location>
</feature>
<gene>
    <name evidence="2" type="ORF">DILT_LOCUS1719</name>
</gene>
<proteinExistence type="predicted"/>
<dbReference type="OrthoDB" id="6257838at2759"/>
<dbReference type="EMBL" id="UYRU01013668">
    <property type="protein sequence ID" value="VDK49351.1"/>
    <property type="molecule type" value="Genomic_DNA"/>
</dbReference>
<accession>A0A3P6S226</accession>
<evidence type="ECO:0000259" key="1">
    <source>
        <dbReference type="Pfam" id="PF17921"/>
    </source>
</evidence>
<dbReference type="Pfam" id="PF17921">
    <property type="entry name" value="Integrase_H2C2"/>
    <property type="match status" value="1"/>
</dbReference>
<dbReference type="InterPro" id="IPR041588">
    <property type="entry name" value="Integrase_H2C2"/>
</dbReference>
<evidence type="ECO:0000313" key="3">
    <source>
        <dbReference type="Proteomes" id="UP000281553"/>
    </source>
</evidence>
<dbReference type="Gene3D" id="1.10.340.70">
    <property type="match status" value="1"/>
</dbReference>
<dbReference type="AlphaFoldDB" id="A0A3P6S226"/>
<dbReference type="Proteomes" id="UP000281553">
    <property type="component" value="Unassembled WGS sequence"/>
</dbReference>